<comment type="caution">
    <text evidence="10">The sequence shown here is derived from an EMBL/GenBank/DDBJ whole genome shotgun (WGS) entry which is preliminary data.</text>
</comment>
<dbReference type="InterPro" id="IPR050415">
    <property type="entry name" value="MRET"/>
</dbReference>
<evidence type="ECO:0000256" key="4">
    <source>
        <dbReference type="ARBA" id="ARBA00022723"/>
    </source>
</evidence>
<evidence type="ECO:0000256" key="8">
    <source>
        <dbReference type="ARBA" id="ARBA00023014"/>
    </source>
</evidence>
<dbReference type="PANTHER" id="PTHR47354">
    <property type="entry name" value="NADH OXIDOREDUCTASE HCR"/>
    <property type="match status" value="1"/>
</dbReference>
<dbReference type="Gene3D" id="2.40.30.10">
    <property type="entry name" value="Translation factors"/>
    <property type="match status" value="1"/>
</dbReference>
<dbReference type="AlphaFoldDB" id="A0A1F8AYQ1"/>
<keyword evidence="5" id="KW-0274">FAD</keyword>
<keyword evidence="8" id="KW-0411">Iron-sulfur</keyword>
<evidence type="ECO:0000313" key="11">
    <source>
        <dbReference type="Proteomes" id="UP000178313"/>
    </source>
</evidence>
<dbReference type="EMBL" id="MGGZ01000025">
    <property type="protein sequence ID" value="OGM56760.1"/>
    <property type="molecule type" value="Genomic_DNA"/>
</dbReference>
<dbReference type="InterPro" id="IPR039261">
    <property type="entry name" value="FNR_nucleotide-bd"/>
</dbReference>
<dbReference type="Pfam" id="PF00175">
    <property type="entry name" value="NAD_binding_1"/>
    <property type="match status" value="1"/>
</dbReference>
<dbReference type="SUPFAM" id="SSF63380">
    <property type="entry name" value="Riboflavin synthase domain-like"/>
    <property type="match status" value="1"/>
</dbReference>
<reference evidence="10 11" key="1">
    <citation type="journal article" date="2016" name="Nat. Commun.">
        <title>Thousands of microbial genomes shed light on interconnected biogeochemical processes in an aquifer system.</title>
        <authorList>
            <person name="Anantharaman K."/>
            <person name="Brown C.T."/>
            <person name="Hug L.A."/>
            <person name="Sharon I."/>
            <person name="Castelle C.J."/>
            <person name="Probst A.J."/>
            <person name="Thomas B.C."/>
            <person name="Singh A."/>
            <person name="Wilkins M.J."/>
            <person name="Karaoz U."/>
            <person name="Brodie E.L."/>
            <person name="Williams K.H."/>
            <person name="Hubbard S.S."/>
            <person name="Banfield J.F."/>
        </authorList>
    </citation>
    <scope>NUCLEOTIDE SEQUENCE [LARGE SCALE GENOMIC DNA]</scope>
</reference>
<keyword evidence="4" id="KW-0479">Metal-binding</keyword>
<dbReference type="InterPro" id="IPR001433">
    <property type="entry name" value="OxRdtase_FAD/NAD-bd"/>
</dbReference>
<dbReference type="SUPFAM" id="SSF52343">
    <property type="entry name" value="Ferredoxin reductase-like, C-terminal NADP-linked domain"/>
    <property type="match status" value="1"/>
</dbReference>
<dbReference type="PANTHER" id="PTHR47354:SF6">
    <property type="entry name" value="NADH OXIDOREDUCTASE HCR"/>
    <property type="match status" value="1"/>
</dbReference>
<dbReference type="InterPro" id="IPR001709">
    <property type="entry name" value="Flavoprot_Pyr_Nucl_cyt_Rdtase"/>
</dbReference>
<evidence type="ECO:0000256" key="5">
    <source>
        <dbReference type="ARBA" id="ARBA00022827"/>
    </source>
</evidence>
<protein>
    <recommendedName>
        <fullName evidence="9">FAD-binding FR-type domain-containing protein</fullName>
    </recommendedName>
</protein>
<feature type="domain" description="FAD-binding FR-type" evidence="9">
    <location>
        <begin position="1"/>
        <end position="102"/>
    </location>
</feature>
<dbReference type="GO" id="GO:0016491">
    <property type="term" value="F:oxidoreductase activity"/>
    <property type="evidence" value="ECO:0007669"/>
    <property type="project" value="UniProtKB-KW"/>
</dbReference>
<accession>A0A1F8AYQ1</accession>
<dbReference type="STRING" id="1802513.A3E46_00215"/>
<gene>
    <name evidence="10" type="ORF">A3E46_00215</name>
</gene>
<evidence type="ECO:0000256" key="2">
    <source>
        <dbReference type="ARBA" id="ARBA00022630"/>
    </source>
</evidence>
<organism evidence="10 11">
    <name type="scientific">Candidatus Woesebacteria bacterium RIFCSPHIGHO2_12_FULL_46_16</name>
    <dbReference type="NCBI Taxonomy" id="1802513"/>
    <lineage>
        <taxon>Bacteria</taxon>
        <taxon>Candidatus Woeseibacteriota</taxon>
    </lineage>
</organism>
<dbReference type="InterPro" id="IPR008333">
    <property type="entry name" value="Cbr1-like_FAD-bd_dom"/>
</dbReference>
<keyword evidence="2" id="KW-0285">Flavoprotein</keyword>
<evidence type="ECO:0000256" key="7">
    <source>
        <dbReference type="ARBA" id="ARBA00023004"/>
    </source>
</evidence>
<evidence type="ECO:0000256" key="1">
    <source>
        <dbReference type="ARBA" id="ARBA00001974"/>
    </source>
</evidence>
<keyword evidence="3" id="KW-0001">2Fe-2S</keyword>
<dbReference type="Gene3D" id="3.40.50.80">
    <property type="entry name" value="Nucleotide-binding domain of ferredoxin-NADP reductase (FNR) module"/>
    <property type="match status" value="1"/>
</dbReference>
<dbReference type="GO" id="GO:0051537">
    <property type="term" value="F:2 iron, 2 sulfur cluster binding"/>
    <property type="evidence" value="ECO:0007669"/>
    <property type="project" value="UniProtKB-KW"/>
</dbReference>
<dbReference type="InterPro" id="IPR017938">
    <property type="entry name" value="Riboflavin_synthase-like_b-brl"/>
</dbReference>
<dbReference type="InterPro" id="IPR017927">
    <property type="entry name" value="FAD-bd_FR_type"/>
</dbReference>
<dbReference type="Proteomes" id="UP000178313">
    <property type="component" value="Unassembled WGS sequence"/>
</dbReference>
<keyword evidence="6" id="KW-0560">Oxidoreductase</keyword>
<evidence type="ECO:0000256" key="3">
    <source>
        <dbReference type="ARBA" id="ARBA00022714"/>
    </source>
</evidence>
<dbReference type="PROSITE" id="PS51384">
    <property type="entry name" value="FAD_FR"/>
    <property type="match status" value="1"/>
</dbReference>
<keyword evidence="7" id="KW-0408">Iron</keyword>
<dbReference type="PRINTS" id="PR00371">
    <property type="entry name" value="FPNCR"/>
</dbReference>
<dbReference type="GO" id="GO:0046872">
    <property type="term" value="F:metal ion binding"/>
    <property type="evidence" value="ECO:0007669"/>
    <property type="project" value="UniProtKB-KW"/>
</dbReference>
<sequence length="239" mass="26648">MKLKLVEKREEAKGTKSFLWEPEKPIDYLAGQYFYFTLPALKYPDARGATRHFTLSSSPTEGNILRNTTRIREESGYKKTLNELEIGTLIDGEGPNGEFILDENEKGPQVFLAGGIGITPFRSMIKYVADKGLNVPIHLIYANSIPEEIAFRAELEAIASKGSWLKLSMTISKPEESKESWTGLTGRIDENLISKLITDIPNSTFWVCGPPPMVSAMEQVLGKLNISSGHVRSEKFTGY</sequence>
<dbReference type="Pfam" id="PF00970">
    <property type="entry name" value="FAD_binding_6"/>
    <property type="match status" value="1"/>
</dbReference>
<name>A0A1F8AYQ1_9BACT</name>
<comment type="cofactor">
    <cofactor evidence="1">
        <name>FAD</name>
        <dbReference type="ChEBI" id="CHEBI:57692"/>
    </cofactor>
</comment>
<dbReference type="PRINTS" id="PR00410">
    <property type="entry name" value="PHEHYDRXLASE"/>
</dbReference>
<evidence type="ECO:0000313" key="10">
    <source>
        <dbReference type="EMBL" id="OGM56760.1"/>
    </source>
</evidence>
<evidence type="ECO:0000256" key="6">
    <source>
        <dbReference type="ARBA" id="ARBA00023002"/>
    </source>
</evidence>
<dbReference type="CDD" id="cd00322">
    <property type="entry name" value="FNR_like"/>
    <property type="match status" value="1"/>
</dbReference>
<evidence type="ECO:0000259" key="9">
    <source>
        <dbReference type="PROSITE" id="PS51384"/>
    </source>
</evidence>
<proteinExistence type="predicted"/>